<dbReference type="InterPro" id="IPR014710">
    <property type="entry name" value="RmlC-like_jellyroll"/>
</dbReference>
<evidence type="ECO:0000259" key="2">
    <source>
        <dbReference type="Pfam" id="PF07883"/>
    </source>
</evidence>
<evidence type="ECO:0000256" key="1">
    <source>
        <dbReference type="ARBA" id="ARBA00022723"/>
    </source>
</evidence>
<dbReference type="InterPro" id="IPR013096">
    <property type="entry name" value="Cupin_2"/>
</dbReference>
<evidence type="ECO:0000313" key="3">
    <source>
        <dbReference type="EMBL" id="MFC4999511.1"/>
    </source>
</evidence>
<dbReference type="Proteomes" id="UP001595912">
    <property type="component" value="Unassembled WGS sequence"/>
</dbReference>
<dbReference type="Pfam" id="PF07883">
    <property type="entry name" value="Cupin_2"/>
    <property type="match status" value="1"/>
</dbReference>
<protein>
    <submittedName>
        <fullName evidence="3">Cupin domain-containing protein</fullName>
    </submittedName>
</protein>
<evidence type="ECO:0000313" key="4">
    <source>
        <dbReference type="Proteomes" id="UP001595912"/>
    </source>
</evidence>
<dbReference type="PANTHER" id="PTHR35848:SF6">
    <property type="entry name" value="CUPIN TYPE-2 DOMAIN-CONTAINING PROTEIN"/>
    <property type="match status" value="1"/>
</dbReference>
<feature type="domain" description="Cupin type-2" evidence="2">
    <location>
        <begin position="50"/>
        <end position="116"/>
    </location>
</feature>
<dbReference type="PANTHER" id="PTHR35848">
    <property type="entry name" value="OXALATE-BINDING PROTEIN"/>
    <property type="match status" value="1"/>
</dbReference>
<reference evidence="4" key="1">
    <citation type="journal article" date="2019" name="Int. J. Syst. Evol. Microbiol.">
        <title>The Global Catalogue of Microorganisms (GCM) 10K type strain sequencing project: providing services to taxonomists for standard genome sequencing and annotation.</title>
        <authorList>
            <consortium name="The Broad Institute Genomics Platform"/>
            <consortium name="The Broad Institute Genome Sequencing Center for Infectious Disease"/>
            <person name="Wu L."/>
            <person name="Ma J."/>
        </authorList>
    </citation>
    <scope>NUCLEOTIDE SEQUENCE [LARGE SCALE GENOMIC DNA]</scope>
    <source>
        <strain evidence="4">CGMCC 4.7152</strain>
    </source>
</reference>
<dbReference type="EMBL" id="JBHSIU010000018">
    <property type="protein sequence ID" value="MFC4999511.1"/>
    <property type="molecule type" value="Genomic_DNA"/>
</dbReference>
<dbReference type="RefSeq" id="WP_380115955.1">
    <property type="nucleotide sequence ID" value="NZ_JBHSIU010000018.1"/>
</dbReference>
<organism evidence="3 4">
    <name type="scientific">Dactylosporangium cerinum</name>
    <dbReference type="NCBI Taxonomy" id="1434730"/>
    <lineage>
        <taxon>Bacteria</taxon>
        <taxon>Bacillati</taxon>
        <taxon>Actinomycetota</taxon>
        <taxon>Actinomycetes</taxon>
        <taxon>Micromonosporales</taxon>
        <taxon>Micromonosporaceae</taxon>
        <taxon>Dactylosporangium</taxon>
    </lineage>
</organism>
<dbReference type="InterPro" id="IPR051610">
    <property type="entry name" value="GPI/OXD"/>
</dbReference>
<proteinExistence type="predicted"/>
<comment type="caution">
    <text evidence="3">The sequence shown here is derived from an EMBL/GenBank/DDBJ whole genome shotgun (WGS) entry which is preliminary data.</text>
</comment>
<dbReference type="InterPro" id="IPR011051">
    <property type="entry name" value="RmlC_Cupin_sf"/>
</dbReference>
<dbReference type="SUPFAM" id="SSF51182">
    <property type="entry name" value="RmlC-like cupins"/>
    <property type="match status" value="1"/>
</dbReference>
<accession>A0ABV9VVC9</accession>
<name>A0ABV9VVC9_9ACTN</name>
<gene>
    <name evidence="3" type="ORF">ACFPIJ_16935</name>
</gene>
<sequence>MTVSRPATVGTTAHPAVVHGVHGAAGATRWTCFAGRRQLSSPCEAVEWASIPAGGISGEHLHSRTEESYLILSGQGELLLDGVAHPVRAGSLALTGIGHTHGLRNVGDSDLDWLVVESIAPATDRALRGHSSEGAPMGGVVLRDLFADGVVDTAGVFTGPLRRIESLDVTAPVVLGHDDTELAVYVVRGHGALHSDATGDVALFPGTCVLVPAGARARVTSPALHLAVVHLAVAP</sequence>
<keyword evidence="1" id="KW-0479">Metal-binding</keyword>
<dbReference type="Gene3D" id="2.60.120.10">
    <property type="entry name" value="Jelly Rolls"/>
    <property type="match status" value="2"/>
</dbReference>
<keyword evidence="4" id="KW-1185">Reference proteome</keyword>